<comment type="caution">
    <text evidence="2">The sequence shown here is derived from an EMBL/GenBank/DDBJ whole genome shotgun (WGS) entry which is preliminary data.</text>
</comment>
<dbReference type="PROSITE" id="PS50181">
    <property type="entry name" value="FBOX"/>
    <property type="match status" value="1"/>
</dbReference>
<gene>
    <name evidence="2" type="ORF">Glove_226g13</name>
</gene>
<evidence type="ECO:0000259" key="1">
    <source>
        <dbReference type="PROSITE" id="PS50181"/>
    </source>
</evidence>
<accession>A0A397IHK5</accession>
<proteinExistence type="predicted"/>
<evidence type="ECO:0000313" key="3">
    <source>
        <dbReference type="Proteomes" id="UP000266861"/>
    </source>
</evidence>
<keyword evidence="3" id="KW-1185">Reference proteome</keyword>
<dbReference type="AlphaFoldDB" id="A0A397IHK5"/>
<dbReference type="OrthoDB" id="2313051at2759"/>
<dbReference type="SUPFAM" id="SSF81383">
    <property type="entry name" value="F-box domain"/>
    <property type="match status" value="1"/>
</dbReference>
<protein>
    <recommendedName>
        <fullName evidence="1">F-box domain-containing protein</fullName>
    </recommendedName>
</protein>
<organism evidence="2 3">
    <name type="scientific">Diversispora epigaea</name>
    <dbReference type="NCBI Taxonomy" id="1348612"/>
    <lineage>
        <taxon>Eukaryota</taxon>
        <taxon>Fungi</taxon>
        <taxon>Fungi incertae sedis</taxon>
        <taxon>Mucoromycota</taxon>
        <taxon>Glomeromycotina</taxon>
        <taxon>Glomeromycetes</taxon>
        <taxon>Diversisporales</taxon>
        <taxon>Diversisporaceae</taxon>
        <taxon>Diversispora</taxon>
    </lineage>
</organism>
<dbReference type="Proteomes" id="UP000266861">
    <property type="component" value="Unassembled WGS sequence"/>
</dbReference>
<dbReference type="InterPro" id="IPR001810">
    <property type="entry name" value="F-box_dom"/>
</dbReference>
<dbReference type="EMBL" id="PQFF01000209">
    <property type="protein sequence ID" value="RHZ74327.1"/>
    <property type="molecule type" value="Genomic_DNA"/>
</dbReference>
<reference evidence="2 3" key="1">
    <citation type="submission" date="2018-08" db="EMBL/GenBank/DDBJ databases">
        <title>Genome and evolution of the arbuscular mycorrhizal fungus Diversispora epigaea (formerly Glomus versiforme) and its bacterial endosymbionts.</title>
        <authorList>
            <person name="Sun X."/>
            <person name="Fei Z."/>
            <person name="Harrison M."/>
        </authorList>
    </citation>
    <scope>NUCLEOTIDE SEQUENCE [LARGE SCALE GENOMIC DNA]</scope>
    <source>
        <strain evidence="2 3">IT104</strain>
    </source>
</reference>
<feature type="domain" description="F-box" evidence="1">
    <location>
        <begin position="1"/>
        <end position="46"/>
    </location>
</feature>
<evidence type="ECO:0000313" key="2">
    <source>
        <dbReference type="EMBL" id="RHZ74327.1"/>
    </source>
</evidence>
<name>A0A397IHK5_9GLOM</name>
<dbReference type="InterPro" id="IPR036047">
    <property type="entry name" value="F-box-like_dom_sf"/>
</dbReference>
<dbReference type="Pfam" id="PF12937">
    <property type="entry name" value="F-box-like"/>
    <property type="match status" value="1"/>
</dbReference>
<sequence length="364" mass="42605">MTTLTTLPTELLQQILSQLDKKDLLSCFYQNSKLFCVVASIIWKNLGDTYWYICPEKTPLRWKQIEQTLFSSLIYQKKIYLYNDYINDYNYINNIKNNNNINNNINNEGVNNESSSELSRDLFNDDDKDNQIIINKPLLNYAQYIQRIDISSRYDSNFRIDKSILGYLLVNCKNLIEISFEYHKESSIDEPFSVLVLNELSQYIDNIDNNLNIIINDNNKNNIKKIKSTITTTTTTINNNIDNTTSNNNNNNIDNTTINDIKSNSQILVPVRKLSMKLYDVSPELLIDLISFHFTSLHEIYLEIMFVPISMEKLRSLILNNREFQKLELSTIQGKRILEGKILEEFRNGGELPEAEYWWIPDLI</sequence>